<sequence>MFIYKTLNNTYKIGEFWLQIPTFEQRARCSTCEEPSESMEHILIHCNNLEQKKIWSLTRKIWPRKYGPWPEPSIGLILGCGALSLPQQPQNQDDENQNSTKKSKGISRLLRILLSESAYLIWTIRCKRAITGQTHTTGNITRRWINTIN</sequence>
<evidence type="ECO:0000313" key="2">
    <source>
        <dbReference type="Proteomes" id="UP000807769"/>
    </source>
</evidence>
<comment type="caution">
    <text evidence="1">The sequence shown here is derived from an EMBL/GenBank/DDBJ whole genome shotgun (WGS) entry which is preliminary data.</text>
</comment>
<protein>
    <recommendedName>
        <fullName evidence="3">Reverse transcriptase zinc-binding domain-containing protein</fullName>
    </recommendedName>
</protein>
<dbReference type="AlphaFoldDB" id="A0A9P7ELA5"/>
<dbReference type="OrthoDB" id="2752996at2759"/>
<gene>
    <name evidence="1" type="ORF">BJ212DRAFT_1259616</name>
</gene>
<accession>A0A9P7ELA5</accession>
<evidence type="ECO:0000313" key="1">
    <source>
        <dbReference type="EMBL" id="KAG1825470.1"/>
    </source>
</evidence>
<name>A0A9P7ELA5_9AGAM</name>
<organism evidence="1 2">
    <name type="scientific">Suillus subaureus</name>
    <dbReference type="NCBI Taxonomy" id="48587"/>
    <lineage>
        <taxon>Eukaryota</taxon>
        <taxon>Fungi</taxon>
        <taxon>Dikarya</taxon>
        <taxon>Basidiomycota</taxon>
        <taxon>Agaricomycotina</taxon>
        <taxon>Agaricomycetes</taxon>
        <taxon>Agaricomycetidae</taxon>
        <taxon>Boletales</taxon>
        <taxon>Suillineae</taxon>
        <taxon>Suillaceae</taxon>
        <taxon>Suillus</taxon>
    </lineage>
</organism>
<dbReference type="Proteomes" id="UP000807769">
    <property type="component" value="Unassembled WGS sequence"/>
</dbReference>
<proteinExistence type="predicted"/>
<evidence type="ECO:0008006" key="3">
    <source>
        <dbReference type="Google" id="ProtNLM"/>
    </source>
</evidence>
<dbReference type="RefSeq" id="XP_041198723.1">
    <property type="nucleotide sequence ID" value="XM_041330042.1"/>
</dbReference>
<dbReference type="EMBL" id="JABBWG010000002">
    <property type="protein sequence ID" value="KAG1825470.1"/>
    <property type="molecule type" value="Genomic_DNA"/>
</dbReference>
<reference evidence="1" key="1">
    <citation type="journal article" date="2020" name="New Phytol.">
        <title>Comparative genomics reveals dynamic genome evolution in host specialist ectomycorrhizal fungi.</title>
        <authorList>
            <person name="Lofgren L.A."/>
            <person name="Nguyen N.H."/>
            <person name="Vilgalys R."/>
            <person name="Ruytinx J."/>
            <person name="Liao H.L."/>
            <person name="Branco S."/>
            <person name="Kuo A."/>
            <person name="LaButti K."/>
            <person name="Lipzen A."/>
            <person name="Andreopoulos W."/>
            <person name="Pangilinan J."/>
            <person name="Riley R."/>
            <person name="Hundley H."/>
            <person name="Na H."/>
            <person name="Barry K."/>
            <person name="Grigoriev I.V."/>
            <person name="Stajich J.E."/>
            <person name="Kennedy P.G."/>
        </authorList>
    </citation>
    <scope>NUCLEOTIDE SEQUENCE</scope>
    <source>
        <strain evidence="1">MN1</strain>
    </source>
</reference>
<keyword evidence="2" id="KW-1185">Reference proteome</keyword>
<dbReference type="GeneID" id="64624059"/>